<proteinExistence type="predicted"/>
<protein>
    <submittedName>
        <fullName evidence="2">Uncharacterized protein</fullName>
    </submittedName>
</protein>
<evidence type="ECO:0000256" key="1">
    <source>
        <dbReference type="SAM" id="MobiDB-lite"/>
    </source>
</evidence>
<dbReference type="AlphaFoldDB" id="A0A8B6EHL3"/>
<gene>
    <name evidence="2" type="ORF">MGAL_10B056231</name>
</gene>
<dbReference type="Proteomes" id="UP000596742">
    <property type="component" value="Unassembled WGS sequence"/>
</dbReference>
<sequence length="194" mass="21706">MNNLLLLRLLNPKASTSSSSSQSTKRPAFSRPNYSSGKKAKVVKGKKQDQWALITSDKWVLSILRRGLELQFLEQPSSFSCSNQSVSDKGFSKESVVTKRSEHSYSEGVFGGDVVSLSSYSGSTHSLLPRRFSYQESLPISFGGTHNLVYPFTPETGFFDFMGKIRDNSQSEFQFPGRTFSDRFGSSAFPQKRR</sequence>
<feature type="region of interest" description="Disordered" evidence="1">
    <location>
        <begin position="14"/>
        <end position="41"/>
    </location>
</feature>
<dbReference type="EMBL" id="UYJE01005109">
    <property type="protein sequence ID" value="VDI34045.1"/>
    <property type="molecule type" value="Genomic_DNA"/>
</dbReference>
<feature type="compositionally biased region" description="Low complexity" evidence="1">
    <location>
        <begin position="14"/>
        <end position="24"/>
    </location>
</feature>
<organism evidence="2 3">
    <name type="scientific">Mytilus galloprovincialis</name>
    <name type="common">Mediterranean mussel</name>
    <dbReference type="NCBI Taxonomy" id="29158"/>
    <lineage>
        <taxon>Eukaryota</taxon>
        <taxon>Metazoa</taxon>
        <taxon>Spiralia</taxon>
        <taxon>Lophotrochozoa</taxon>
        <taxon>Mollusca</taxon>
        <taxon>Bivalvia</taxon>
        <taxon>Autobranchia</taxon>
        <taxon>Pteriomorphia</taxon>
        <taxon>Mytilida</taxon>
        <taxon>Mytiloidea</taxon>
        <taxon>Mytilidae</taxon>
        <taxon>Mytilinae</taxon>
        <taxon>Mytilus</taxon>
    </lineage>
</organism>
<name>A0A8B6EHL3_MYTGA</name>
<reference evidence="2" key="1">
    <citation type="submission" date="2018-11" db="EMBL/GenBank/DDBJ databases">
        <authorList>
            <person name="Alioto T."/>
            <person name="Alioto T."/>
        </authorList>
    </citation>
    <scope>NUCLEOTIDE SEQUENCE</scope>
</reference>
<keyword evidence="3" id="KW-1185">Reference proteome</keyword>
<comment type="caution">
    <text evidence="2">The sequence shown here is derived from an EMBL/GenBank/DDBJ whole genome shotgun (WGS) entry which is preliminary data.</text>
</comment>
<dbReference type="OrthoDB" id="6215961at2759"/>
<accession>A0A8B6EHL3</accession>
<evidence type="ECO:0000313" key="3">
    <source>
        <dbReference type="Proteomes" id="UP000596742"/>
    </source>
</evidence>
<evidence type="ECO:0000313" key="2">
    <source>
        <dbReference type="EMBL" id="VDI34045.1"/>
    </source>
</evidence>